<reference evidence="5 6" key="2">
    <citation type="journal article" date="2019" name="Nat. Med.">
        <title>A library of human gut bacterial isolates paired with longitudinal multiomics data enables mechanistic microbiome research.</title>
        <authorList>
            <person name="Poyet M."/>
            <person name="Groussin M."/>
            <person name="Gibbons S.M."/>
            <person name="Avila-Pacheco J."/>
            <person name="Jiang X."/>
            <person name="Kearney S.M."/>
            <person name="Perrotta A.R."/>
            <person name="Berdy B."/>
            <person name="Zhao S."/>
            <person name="Lieberman T.D."/>
            <person name="Swanson P.K."/>
            <person name="Smith M."/>
            <person name="Roesemann S."/>
            <person name="Alexander J.E."/>
            <person name="Rich S.A."/>
            <person name="Livny J."/>
            <person name="Vlamakis H."/>
            <person name="Clish C."/>
            <person name="Bullock K."/>
            <person name="Deik A."/>
            <person name="Scott J."/>
            <person name="Pierce K.A."/>
            <person name="Xavier R.J."/>
            <person name="Alm E.J."/>
        </authorList>
    </citation>
    <scope>NUCLEOTIDE SEQUENCE [LARGE SCALE GENOMIC DNA]</scope>
    <source>
        <strain evidence="1 5">BIOML-A160</strain>
        <strain evidence="2 6">BIOML-A2</strain>
    </source>
</reference>
<evidence type="ECO:0000313" key="5">
    <source>
        <dbReference type="Proteomes" id="UP000365824"/>
    </source>
</evidence>
<dbReference type="GeneID" id="69479659"/>
<dbReference type="AlphaFoldDB" id="A0A1G6G3A7"/>
<evidence type="ECO:0000313" key="1">
    <source>
        <dbReference type="EMBL" id="KAA3928841.1"/>
    </source>
</evidence>
<dbReference type="RefSeq" id="WP_004315926.1">
    <property type="nucleotide sequence ID" value="NZ_CAKJZA010000004.1"/>
</dbReference>
<dbReference type="InterPro" id="IPR023296">
    <property type="entry name" value="Glyco_hydro_beta-prop_sf"/>
</dbReference>
<evidence type="ECO:0000313" key="6">
    <source>
        <dbReference type="Proteomes" id="UP000375690"/>
    </source>
</evidence>
<evidence type="ECO:0000313" key="3">
    <source>
        <dbReference type="EMBL" id="SDB76349.1"/>
    </source>
</evidence>
<evidence type="ECO:0000313" key="4">
    <source>
        <dbReference type="Proteomes" id="UP000183670"/>
    </source>
</evidence>
<accession>A0A1G6G3A7</accession>
<dbReference type="Proteomes" id="UP000375690">
    <property type="component" value="Unassembled WGS sequence"/>
</dbReference>
<name>A0A1G6G3A7_BACOV</name>
<reference evidence="3 4" key="1">
    <citation type="submission" date="2016-10" db="EMBL/GenBank/DDBJ databases">
        <authorList>
            <person name="de Groot N.N."/>
        </authorList>
    </citation>
    <scope>NUCLEOTIDE SEQUENCE [LARGE SCALE GENOMIC DNA]</scope>
    <source>
        <strain evidence="3 4">NLAE-zl-C500</strain>
    </source>
</reference>
<organism evidence="3 4">
    <name type="scientific">Bacteroides ovatus</name>
    <dbReference type="NCBI Taxonomy" id="28116"/>
    <lineage>
        <taxon>Bacteria</taxon>
        <taxon>Pseudomonadati</taxon>
        <taxon>Bacteroidota</taxon>
        <taxon>Bacteroidia</taxon>
        <taxon>Bacteroidales</taxon>
        <taxon>Bacteroidaceae</taxon>
        <taxon>Bacteroides</taxon>
    </lineage>
</organism>
<gene>
    <name evidence="2" type="ORF">F3B53_02840</name>
    <name evidence="1" type="ORF">F3F25_10655</name>
    <name evidence="3" type="ORF">SAMN05192581_100833</name>
</gene>
<evidence type="ECO:0000313" key="2">
    <source>
        <dbReference type="EMBL" id="KAB1330692.1"/>
    </source>
</evidence>
<sequence length="363" mass="42585">MKIIRKIILVVICVILVDYIYQYNQFQKYNQAPLIIKTPEGSNQPYHPSVIYIPEGWNGYKYWMAETPYPLGEDGDWKGLPPYRERWENPCVHVSKDGIHWNDFEDSQNPIDDLDENNIINKDYFSDPHLVFYKDTLECWYRISHQKNNATYILRKYTLNGKDWSPREVMINLQDTSIIKNETGNMVISPAIHKGTNGYVMWYVNSIEKPREICRSFSTDGKKWSKKETCHLPDNSVTPWHIDLAYIDKIYYLVIYDYDTNNLVLYSSSDGLSFNNKKYILSKAPMLGSFYSYGLYRSSLIKDNEKYKLYFSAFEKKTAIGLMEGNSISTLHATSAEGNFISFCKFPIVYLRNKKQSLKELFQ</sequence>
<dbReference type="Gene3D" id="2.115.10.20">
    <property type="entry name" value="Glycosyl hydrolase domain, family 43"/>
    <property type="match status" value="2"/>
</dbReference>
<dbReference type="SUPFAM" id="SSF75005">
    <property type="entry name" value="Arabinanase/levansucrase/invertase"/>
    <property type="match status" value="2"/>
</dbReference>
<dbReference type="EMBL" id="FMYE01000008">
    <property type="protein sequence ID" value="SDB76349.1"/>
    <property type="molecule type" value="Genomic_DNA"/>
</dbReference>
<protein>
    <submittedName>
        <fullName evidence="3">Uncharacterized protein</fullName>
    </submittedName>
</protein>
<proteinExistence type="predicted"/>
<dbReference type="Proteomes" id="UP000365824">
    <property type="component" value="Unassembled WGS sequence"/>
</dbReference>
<dbReference type="EMBL" id="VWLB01000015">
    <property type="protein sequence ID" value="KAA3928841.1"/>
    <property type="molecule type" value="Genomic_DNA"/>
</dbReference>
<dbReference type="Proteomes" id="UP000183670">
    <property type="component" value="Unassembled WGS sequence"/>
</dbReference>
<dbReference type="EMBL" id="VWFC01000002">
    <property type="protein sequence ID" value="KAB1330692.1"/>
    <property type="molecule type" value="Genomic_DNA"/>
</dbReference>